<dbReference type="RefSeq" id="WP_385877534.1">
    <property type="nucleotide sequence ID" value="NZ_JBHLXE010000100.1"/>
</dbReference>
<keyword evidence="4" id="KW-0175">Coiled coil</keyword>
<feature type="domain" description="Flagellar hook-associated protein 2 N-terminal" evidence="8">
    <location>
        <begin position="11"/>
        <end position="106"/>
    </location>
</feature>
<dbReference type="Pfam" id="PF02465">
    <property type="entry name" value="FliD_N"/>
    <property type="match status" value="1"/>
</dbReference>
<reference evidence="10 11" key="1">
    <citation type="submission" date="2024-09" db="EMBL/GenBank/DDBJ databases">
        <authorList>
            <person name="Sun Q."/>
            <person name="Mori K."/>
        </authorList>
    </citation>
    <scope>NUCLEOTIDE SEQUENCE [LARGE SCALE GENOMIC DNA]</scope>
    <source>
        <strain evidence="10 11">CCM 8545</strain>
    </source>
</reference>
<dbReference type="Pfam" id="PF07195">
    <property type="entry name" value="FliD_C"/>
    <property type="match status" value="1"/>
</dbReference>
<protein>
    <recommendedName>
        <fullName evidence="3 7">Flagellar hook-associated protein 2</fullName>
        <shortName evidence="7">HAP2</shortName>
    </recommendedName>
    <alternativeName>
        <fullName evidence="7">Flagellar cap protein</fullName>
    </alternativeName>
</protein>
<proteinExistence type="inferred from homology"/>
<comment type="function">
    <text evidence="6">Required for the morphogenesis and for the elongation of the flagellar filament by facilitating polymerization of the flagellin monomers at the tip of growing filament. Forms a capping structure, which prevents flagellin subunits (transported through the central channel of the flagellum) from leaking out without polymerization at the distal end.</text>
</comment>
<evidence type="ECO:0000256" key="4">
    <source>
        <dbReference type="ARBA" id="ARBA00023054"/>
    </source>
</evidence>
<comment type="subunit">
    <text evidence="2 7">Homopentamer.</text>
</comment>
<evidence type="ECO:0000256" key="7">
    <source>
        <dbReference type="RuleBase" id="RU362066"/>
    </source>
</evidence>
<evidence type="ECO:0000256" key="2">
    <source>
        <dbReference type="ARBA" id="ARBA00011255"/>
    </source>
</evidence>
<comment type="caution">
    <text evidence="10">The sequence shown here is derived from an EMBL/GenBank/DDBJ whole genome shotgun (WGS) entry which is preliminary data.</text>
</comment>
<dbReference type="InterPro" id="IPR003481">
    <property type="entry name" value="FliD_N"/>
</dbReference>
<dbReference type="PANTHER" id="PTHR30288">
    <property type="entry name" value="FLAGELLAR CAP/ASSEMBLY PROTEIN FLID"/>
    <property type="match status" value="1"/>
</dbReference>
<feature type="domain" description="Flagellar hook-associated protein 2 C-terminal" evidence="9">
    <location>
        <begin position="220"/>
        <end position="469"/>
    </location>
</feature>
<evidence type="ECO:0000313" key="10">
    <source>
        <dbReference type="EMBL" id="MFC0180424.1"/>
    </source>
</evidence>
<keyword evidence="5 7" id="KW-0975">Bacterial flagellum</keyword>
<keyword evidence="7" id="KW-0964">Secreted</keyword>
<sequence>MAGISSLGVGSGLDLQGILDQLLASEQTRLKPLTDQKSSLNNQLTAWGVVKSSVAKLDAAAQNLAKIKELSTTSVTSSNENFTASVKAGANPGSYSVSVLELASGQVSQSTQSAGKDDVLITSTGDTKISFASPSAEDGTFEITLEAGEYTLDDIRKKINASDDVVRAEIVYDGSGQGYLALSSRSTGADSAFTVSVSGASSQKFDDIVASLNTNNVKDASDAVIQFNGVRLTSSTNAFENVVDGVSLTVKSLSGTSEITENGLTKTVYDKETLTISKDSKELKAAITAYVDAYNEVQTTIANQTKFVPGKPGEELSASNGDLLGNTALRGLQNQLRNQVTSVQDGVFSTLNSLGITLNTSDVAGTSTLKLEIDSKKLDKALEENSQAVIDFFIGDGEKTGYATTTSQQLSSIMNNSTGLFKTQEDSLNSLVKRVEQTIENTTSSIEANIESTRRQFEALDRMMAQMNSTSAYLTQQLSAISNQNK</sequence>
<evidence type="ECO:0000313" key="11">
    <source>
        <dbReference type="Proteomes" id="UP001589758"/>
    </source>
</evidence>
<evidence type="ECO:0000256" key="1">
    <source>
        <dbReference type="ARBA" id="ARBA00009764"/>
    </source>
</evidence>
<keyword evidence="10" id="KW-0282">Flagellum</keyword>
<evidence type="ECO:0000256" key="6">
    <source>
        <dbReference type="ARBA" id="ARBA00025175"/>
    </source>
</evidence>
<evidence type="ECO:0000259" key="8">
    <source>
        <dbReference type="Pfam" id="PF02465"/>
    </source>
</evidence>
<comment type="similarity">
    <text evidence="1 7">Belongs to the FliD family.</text>
</comment>
<dbReference type="EMBL" id="JBHLXE010000100">
    <property type="protein sequence ID" value="MFC0180424.1"/>
    <property type="molecule type" value="Genomic_DNA"/>
</dbReference>
<evidence type="ECO:0000256" key="5">
    <source>
        <dbReference type="ARBA" id="ARBA00023143"/>
    </source>
</evidence>
<evidence type="ECO:0000256" key="3">
    <source>
        <dbReference type="ARBA" id="ARBA00016246"/>
    </source>
</evidence>
<dbReference type="InterPro" id="IPR040026">
    <property type="entry name" value="FliD"/>
</dbReference>
<comment type="subcellular location">
    <subcellularLocation>
        <location evidence="7">Secreted</location>
    </subcellularLocation>
    <subcellularLocation>
        <location evidence="7">Bacterial flagellum</location>
    </subcellularLocation>
</comment>
<evidence type="ECO:0000259" key="9">
    <source>
        <dbReference type="Pfam" id="PF07195"/>
    </source>
</evidence>
<accession>A0ABV6CBQ0</accession>
<organism evidence="10 11">
    <name type="scientific">Thorsellia kenyensis</name>
    <dbReference type="NCBI Taxonomy" id="1549888"/>
    <lineage>
        <taxon>Bacteria</taxon>
        <taxon>Pseudomonadati</taxon>
        <taxon>Pseudomonadota</taxon>
        <taxon>Gammaproteobacteria</taxon>
        <taxon>Enterobacterales</taxon>
        <taxon>Thorselliaceae</taxon>
        <taxon>Thorsellia</taxon>
    </lineage>
</organism>
<name>A0ABV6CBQ0_9GAMM</name>
<comment type="function">
    <text evidence="7">Required for morphogenesis and for the elongation of the flagellar filament by facilitating polymerization of the flagellin monomers at the tip of growing filament. Forms a capping structure, which prevents flagellin subunits (transported through the central channel of the flagellum) from leaking out without polymerization at the distal end.</text>
</comment>
<keyword evidence="10" id="KW-0966">Cell projection</keyword>
<keyword evidence="10" id="KW-0969">Cilium</keyword>
<keyword evidence="11" id="KW-1185">Reference proteome</keyword>
<dbReference type="PANTHER" id="PTHR30288:SF0">
    <property type="entry name" value="FLAGELLAR HOOK-ASSOCIATED PROTEIN 2"/>
    <property type="match status" value="1"/>
</dbReference>
<dbReference type="Proteomes" id="UP001589758">
    <property type="component" value="Unassembled WGS sequence"/>
</dbReference>
<dbReference type="InterPro" id="IPR010809">
    <property type="entry name" value="FliD_C"/>
</dbReference>
<gene>
    <name evidence="10" type="primary">fliD</name>
    <name evidence="10" type="ORF">ACFFIT_10085</name>
</gene>